<name>A0AAW4HJK2_VIBVL</name>
<gene>
    <name evidence="1" type="ORF">J0J18_24270</name>
</gene>
<feature type="non-terminal residue" evidence="1">
    <location>
        <position position="1"/>
    </location>
</feature>
<evidence type="ECO:0000313" key="1">
    <source>
        <dbReference type="EMBL" id="MBN8124811.1"/>
    </source>
</evidence>
<dbReference type="RefSeq" id="WP_206623329.1">
    <property type="nucleotide sequence ID" value="NZ_JAFKOQ010000258.1"/>
</dbReference>
<dbReference type="AlphaFoldDB" id="A0AAW4HJK2"/>
<sequence>YNSHGLDEEELSRIMRLSEQLTPKSLHSQLEMLVLKSGHNFSALDELDEDRKILRYGHEVAAEQSEKLGYALASANLDFLISVLP</sequence>
<proteinExistence type="predicted"/>
<organism evidence="1 2">
    <name type="scientific">Vibrio vulnificus</name>
    <dbReference type="NCBI Taxonomy" id="672"/>
    <lineage>
        <taxon>Bacteria</taxon>
        <taxon>Pseudomonadati</taxon>
        <taxon>Pseudomonadota</taxon>
        <taxon>Gammaproteobacteria</taxon>
        <taxon>Vibrionales</taxon>
        <taxon>Vibrionaceae</taxon>
        <taxon>Vibrio</taxon>
    </lineage>
</organism>
<dbReference type="Proteomes" id="UP000664056">
    <property type="component" value="Unassembled WGS sequence"/>
</dbReference>
<reference evidence="1" key="1">
    <citation type="submission" date="2021-03" db="EMBL/GenBank/DDBJ databases">
        <title>Study of the foodborne Vibrio vulnificus isolates from China.</title>
        <authorList>
            <person name="Zheng Z."/>
            <person name="Ye L."/>
        </authorList>
    </citation>
    <scope>NUCLEOTIDE SEQUENCE</scope>
    <source>
        <strain evidence="1">Vv1582</strain>
    </source>
</reference>
<comment type="caution">
    <text evidence="1">The sequence shown here is derived from an EMBL/GenBank/DDBJ whole genome shotgun (WGS) entry which is preliminary data.</text>
</comment>
<evidence type="ECO:0000313" key="2">
    <source>
        <dbReference type="Proteomes" id="UP000664056"/>
    </source>
</evidence>
<protein>
    <submittedName>
        <fullName evidence="1">Uncharacterized protein</fullName>
    </submittedName>
</protein>
<accession>A0AAW4HJK2</accession>
<dbReference type="EMBL" id="JAFKOQ010000258">
    <property type="protein sequence ID" value="MBN8124811.1"/>
    <property type="molecule type" value="Genomic_DNA"/>
</dbReference>
<feature type="non-terminal residue" evidence="1">
    <location>
        <position position="85"/>
    </location>
</feature>